<evidence type="ECO:0000313" key="3">
    <source>
        <dbReference type="EMBL" id="TII03998.1"/>
    </source>
</evidence>
<reference evidence="1 4" key="1">
    <citation type="submission" date="2017-11" db="EMBL/GenBank/DDBJ databases">
        <title>Genome analysis of Streptococcus suis serotype chz stain ah681.</title>
        <authorList>
            <person name="Pan Z."/>
            <person name="Zhang Y."/>
            <person name="Ma J."/>
            <person name="Lu P."/>
            <person name="Zhu Y."/>
            <person name="Zhong X."/>
            <person name="Dong W."/>
            <person name="Lu C."/>
            <person name="Yao H."/>
        </authorList>
    </citation>
    <scope>NUCLEOTIDE SEQUENCE [LARGE SCALE GENOMIC DNA]</scope>
    <source>
        <strain evidence="1 4">AH681</strain>
    </source>
</reference>
<dbReference type="Proteomes" id="UP000309259">
    <property type="component" value="Unassembled WGS sequence"/>
</dbReference>
<dbReference type="EMBL" id="SSXL01000002">
    <property type="protein sequence ID" value="TII03998.1"/>
    <property type="molecule type" value="Genomic_DNA"/>
</dbReference>
<accession>A0A2I5KQ29</accession>
<name>A0A2I5KQ29_STRSU</name>
<organism evidence="1 4">
    <name type="scientific">Streptococcus suis</name>
    <dbReference type="NCBI Taxonomy" id="1307"/>
    <lineage>
        <taxon>Bacteria</taxon>
        <taxon>Bacillati</taxon>
        <taxon>Bacillota</taxon>
        <taxon>Bacilli</taxon>
        <taxon>Lactobacillales</taxon>
        <taxon>Streptococcaceae</taxon>
        <taxon>Streptococcus</taxon>
    </lineage>
</organism>
<evidence type="ECO:0000313" key="6">
    <source>
        <dbReference type="Proteomes" id="UP000309259"/>
    </source>
</evidence>
<reference evidence="3 6" key="3">
    <citation type="submission" date="2019-04" db="EMBL/GenBank/DDBJ databases">
        <title>Genome analysis of Streptococcus suis strain WUSS327.</title>
        <authorList>
            <person name="Chen H."/>
            <person name="Gao X."/>
            <person name="Wu Z."/>
        </authorList>
    </citation>
    <scope>NUCLEOTIDE SEQUENCE [LARGE SCALE GENOMIC DNA]</scope>
    <source>
        <strain evidence="3 6">WUSS327</strain>
    </source>
</reference>
<dbReference type="EMBL" id="CP025043">
    <property type="protein sequence ID" value="AUA19471.1"/>
    <property type="molecule type" value="Genomic_DNA"/>
</dbReference>
<evidence type="ECO:0000313" key="4">
    <source>
        <dbReference type="Proteomes" id="UP000231863"/>
    </source>
</evidence>
<protein>
    <submittedName>
        <fullName evidence="1">Uncharacterized protein</fullName>
    </submittedName>
</protein>
<proteinExistence type="predicted"/>
<dbReference type="EMBL" id="RRZQ01000018">
    <property type="protein sequence ID" value="RRN48575.1"/>
    <property type="molecule type" value="Genomic_DNA"/>
</dbReference>
<dbReference type="Proteomes" id="UP000281324">
    <property type="component" value="Unassembled WGS sequence"/>
</dbReference>
<dbReference type="Proteomes" id="UP000231863">
    <property type="component" value="Chromosome"/>
</dbReference>
<reference evidence="2 5" key="2">
    <citation type="submission" date="2018-11" db="EMBL/GenBank/DDBJ databases">
        <title>Changes in penicillin susceptibility of Streptococcus suis isolates by amino acid alterations in the penicillin-binding protein.</title>
        <authorList>
            <person name="Niemann L."/>
            <person name="Eichhorn I."/>
        </authorList>
    </citation>
    <scope>NUCLEOTIDE SEQUENCE [LARGE SCALE GENOMIC DNA]</scope>
    <source>
        <strain evidence="2 5">IMT40201</strain>
    </source>
</reference>
<sequence>MVSSLKFDKKWYNGSGKELERSKIEFVNKSLFLVVELKQSIPRLFHSHPRTAQPVWETV</sequence>
<gene>
    <name evidence="1" type="ORF">CWI26_08280</name>
    <name evidence="2" type="ORF">EI219_10260</name>
    <name evidence="3" type="ORF">FAJ35_00805</name>
</gene>
<evidence type="ECO:0000313" key="2">
    <source>
        <dbReference type="EMBL" id="RRN48575.1"/>
    </source>
</evidence>
<evidence type="ECO:0000313" key="1">
    <source>
        <dbReference type="EMBL" id="AUA19471.1"/>
    </source>
</evidence>
<dbReference type="AlphaFoldDB" id="A0A2I5KQ29"/>
<evidence type="ECO:0000313" key="5">
    <source>
        <dbReference type="Proteomes" id="UP000281324"/>
    </source>
</evidence>